<dbReference type="AlphaFoldDB" id="A0A2N3PXJ9"/>
<name>A0A2N3PXJ9_9PROT</name>
<evidence type="ECO:0000256" key="2">
    <source>
        <dbReference type="PROSITE-ProRule" id="PRU00169"/>
    </source>
</evidence>
<feature type="modified residue" description="4-aspartylphosphate" evidence="2">
    <location>
        <position position="58"/>
    </location>
</feature>
<dbReference type="PROSITE" id="PS50110">
    <property type="entry name" value="RESPONSE_REGULATORY"/>
    <property type="match status" value="1"/>
</dbReference>
<gene>
    <name evidence="4" type="ORF">CWS72_08010</name>
</gene>
<dbReference type="GO" id="GO:0000160">
    <property type="term" value="P:phosphorelay signal transduction system"/>
    <property type="evidence" value="ECO:0007669"/>
    <property type="project" value="InterPro"/>
</dbReference>
<dbReference type="RefSeq" id="WP_101250060.1">
    <property type="nucleotide sequence ID" value="NZ_PIUM01000006.1"/>
</dbReference>
<accession>A0A2N3PXJ9</accession>
<dbReference type="Pfam" id="PF00072">
    <property type="entry name" value="Response_reg"/>
    <property type="match status" value="1"/>
</dbReference>
<dbReference type="SUPFAM" id="SSF52172">
    <property type="entry name" value="CheY-like"/>
    <property type="match status" value="1"/>
</dbReference>
<dbReference type="PANTHER" id="PTHR44591:SF3">
    <property type="entry name" value="RESPONSE REGULATORY DOMAIN-CONTAINING PROTEIN"/>
    <property type="match status" value="1"/>
</dbReference>
<evidence type="ECO:0000256" key="1">
    <source>
        <dbReference type="ARBA" id="ARBA00022553"/>
    </source>
</evidence>
<evidence type="ECO:0000313" key="5">
    <source>
        <dbReference type="Proteomes" id="UP000233293"/>
    </source>
</evidence>
<proteinExistence type="predicted"/>
<dbReference type="Proteomes" id="UP000233293">
    <property type="component" value="Unassembled WGS sequence"/>
</dbReference>
<keyword evidence="1 2" id="KW-0597">Phosphoprotein</keyword>
<evidence type="ECO:0000259" key="3">
    <source>
        <dbReference type="PROSITE" id="PS50110"/>
    </source>
</evidence>
<dbReference type="SMART" id="SM00448">
    <property type="entry name" value="REC"/>
    <property type="match status" value="1"/>
</dbReference>
<dbReference type="InterPro" id="IPR001789">
    <property type="entry name" value="Sig_transdc_resp-reg_receiver"/>
</dbReference>
<dbReference type="EMBL" id="PIUM01000006">
    <property type="protein sequence ID" value="PKU25133.1"/>
    <property type="molecule type" value="Genomic_DNA"/>
</dbReference>
<keyword evidence="5" id="KW-1185">Reference proteome</keyword>
<comment type="caution">
    <text evidence="4">The sequence shown here is derived from an EMBL/GenBank/DDBJ whole genome shotgun (WGS) entry which is preliminary data.</text>
</comment>
<reference evidence="5" key="1">
    <citation type="submission" date="2017-12" db="EMBL/GenBank/DDBJ databases">
        <title>Draft genome sequence of Telmatospirillum siberiense 26-4b1T, an acidotolerant peatland alphaproteobacterium potentially involved in sulfur cycling.</title>
        <authorList>
            <person name="Hausmann B."/>
            <person name="Pjevac P."/>
            <person name="Schreck K."/>
            <person name="Herbold C.W."/>
            <person name="Daims H."/>
            <person name="Wagner M."/>
            <person name="Pester M."/>
            <person name="Loy A."/>
        </authorList>
    </citation>
    <scope>NUCLEOTIDE SEQUENCE [LARGE SCALE GENOMIC DNA]</scope>
    <source>
        <strain evidence="5">26-4b1</strain>
    </source>
</reference>
<dbReference type="Gene3D" id="3.40.50.2300">
    <property type="match status" value="1"/>
</dbReference>
<dbReference type="InterPro" id="IPR011006">
    <property type="entry name" value="CheY-like_superfamily"/>
</dbReference>
<feature type="domain" description="Response regulatory" evidence="3">
    <location>
        <begin position="8"/>
        <end position="133"/>
    </location>
</feature>
<sequence>MVMCGEKTILVVEDEGFARKHVVMILSKVEGCSILEAVDGPQATDLLSSKQVDLMILDLHLPNAAGVQLVSGLDLLHQLRAGELGAPAKLPVIVVTGSDDVIAERIAGAMGVTAFLHKPVRADTLRQAVAVALNGSES</sequence>
<organism evidence="4 5">
    <name type="scientific">Telmatospirillum siberiense</name>
    <dbReference type="NCBI Taxonomy" id="382514"/>
    <lineage>
        <taxon>Bacteria</taxon>
        <taxon>Pseudomonadati</taxon>
        <taxon>Pseudomonadota</taxon>
        <taxon>Alphaproteobacteria</taxon>
        <taxon>Rhodospirillales</taxon>
        <taxon>Rhodospirillaceae</taxon>
        <taxon>Telmatospirillum</taxon>
    </lineage>
</organism>
<dbReference type="PANTHER" id="PTHR44591">
    <property type="entry name" value="STRESS RESPONSE REGULATOR PROTEIN 1"/>
    <property type="match status" value="1"/>
</dbReference>
<dbReference type="InterPro" id="IPR050595">
    <property type="entry name" value="Bact_response_regulator"/>
</dbReference>
<dbReference type="CDD" id="cd00156">
    <property type="entry name" value="REC"/>
    <property type="match status" value="1"/>
</dbReference>
<protein>
    <recommendedName>
        <fullName evidence="3">Response regulatory domain-containing protein</fullName>
    </recommendedName>
</protein>
<dbReference type="OrthoDB" id="9786548at2"/>
<evidence type="ECO:0000313" key="4">
    <source>
        <dbReference type="EMBL" id="PKU25133.1"/>
    </source>
</evidence>